<dbReference type="InterPro" id="IPR052897">
    <property type="entry name" value="Sec-Metab_Biosynth_Hydrolase"/>
</dbReference>
<evidence type="ECO:0000313" key="3">
    <source>
        <dbReference type="Proteomes" id="UP000249789"/>
    </source>
</evidence>
<organism evidence="2 3">
    <name type="scientific">Aspergillus fijiensis CBS 313.89</name>
    <dbReference type="NCBI Taxonomy" id="1448319"/>
    <lineage>
        <taxon>Eukaryota</taxon>
        <taxon>Fungi</taxon>
        <taxon>Dikarya</taxon>
        <taxon>Ascomycota</taxon>
        <taxon>Pezizomycotina</taxon>
        <taxon>Eurotiomycetes</taxon>
        <taxon>Eurotiomycetidae</taxon>
        <taxon>Eurotiales</taxon>
        <taxon>Aspergillaceae</taxon>
        <taxon>Aspergillus</taxon>
    </lineage>
</organism>
<dbReference type="OrthoDB" id="1263307at2759"/>
<dbReference type="EMBL" id="KZ824625">
    <property type="protein sequence ID" value="RAK81557.1"/>
    <property type="molecule type" value="Genomic_DNA"/>
</dbReference>
<dbReference type="VEuPathDB" id="FungiDB:BO72DRAFT_516565"/>
<feature type="domain" description="AB hydrolase-1" evidence="1">
    <location>
        <begin position="10"/>
        <end position="242"/>
    </location>
</feature>
<reference evidence="2 3" key="1">
    <citation type="submission" date="2018-02" db="EMBL/GenBank/DDBJ databases">
        <title>The genomes of Aspergillus section Nigri reveals drivers in fungal speciation.</title>
        <authorList>
            <consortium name="DOE Joint Genome Institute"/>
            <person name="Vesth T.C."/>
            <person name="Nybo J."/>
            <person name="Theobald S."/>
            <person name="Brandl J."/>
            <person name="Frisvad J.C."/>
            <person name="Nielsen K.F."/>
            <person name="Lyhne E.K."/>
            <person name="Kogle M.E."/>
            <person name="Kuo A."/>
            <person name="Riley R."/>
            <person name="Clum A."/>
            <person name="Nolan M."/>
            <person name="Lipzen A."/>
            <person name="Salamov A."/>
            <person name="Henrissat B."/>
            <person name="Wiebenga A."/>
            <person name="De vries R.P."/>
            <person name="Grigoriev I.V."/>
            <person name="Mortensen U.H."/>
            <person name="Andersen M.R."/>
            <person name="Baker S.E."/>
        </authorList>
    </citation>
    <scope>NUCLEOTIDE SEQUENCE [LARGE SCALE GENOMIC DNA]</scope>
    <source>
        <strain evidence="2 3">CBS 313.89</strain>
    </source>
</reference>
<gene>
    <name evidence="2" type="ORF">BO72DRAFT_516565</name>
</gene>
<sequence>MNSPVIVFSLGAWITPPFFHALRAQLQDLGFASKCPAHPSIGAEPPSKTLSDDVASLRRLLTNLADAENDIVVVAHSYGGVVAPNAVDGLSKTTRAQSGQAGGVVQVIYLAAFALDRGQSLLEMLGGSFLPWMQVELILQSQGDYVHIDNSSHIGWQDLPLDEQVQWNTFTHHTSRAVFAGKVMHEPWSSEVPCAYVICEQDRAMPPAFQEGFAAKVAGPENTYRLPASHSPFLSMPIRLADVLVEAIGGRSEEAVLSRF</sequence>
<dbReference type="AlphaFoldDB" id="A0A8G1W2J1"/>
<dbReference type="Gene3D" id="3.40.50.1820">
    <property type="entry name" value="alpha/beta hydrolase"/>
    <property type="match status" value="1"/>
</dbReference>
<dbReference type="PANTHER" id="PTHR37017">
    <property type="entry name" value="AB HYDROLASE-1 DOMAIN-CONTAINING PROTEIN-RELATED"/>
    <property type="match status" value="1"/>
</dbReference>
<name>A0A8G1W2J1_9EURO</name>
<dbReference type="PANTHER" id="PTHR37017:SF11">
    <property type="entry name" value="ESTERASE_LIPASE_THIOESTERASE DOMAIN-CONTAINING PROTEIN"/>
    <property type="match status" value="1"/>
</dbReference>
<keyword evidence="2" id="KW-0378">Hydrolase</keyword>
<evidence type="ECO:0000259" key="1">
    <source>
        <dbReference type="Pfam" id="PF12697"/>
    </source>
</evidence>
<dbReference type="GeneID" id="63866923"/>
<dbReference type="Pfam" id="PF12697">
    <property type="entry name" value="Abhydrolase_6"/>
    <property type="match status" value="1"/>
</dbReference>
<accession>A0A8G1W2J1</accession>
<keyword evidence="3" id="KW-1185">Reference proteome</keyword>
<evidence type="ECO:0000313" key="2">
    <source>
        <dbReference type="EMBL" id="RAK81557.1"/>
    </source>
</evidence>
<dbReference type="RefSeq" id="XP_040805567.1">
    <property type="nucleotide sequence ID" value="XM_040949589.1"/>
</dbReference>
<dbReference type="InterPro" id="IPR029058">
    <property type="entry name" value="AB_hydrolase_fold"/>
</dbReference>
<dbReference type="Proteomes" id="UP000249789">
    <property type="component" value="Unassembled WGS sequence"/>
</dbReference>
<dbReference type="InterPro" id="IPR000073">
    <property type="entry name" value="AB_hydrolase_1"/>
</dbReference>
<proteinExistence type="predicted"/>
<dbReference type="GO" id="GO:0016787">
    <property type="term" value="F:hydrolase activity"/>
    <property type="evidence" value="ECO:0007669"/>
    <property type="project" value="UniProtKB-KW"/>
</dbReference>
<dbReference type="SUPFAM" id="SSF53474">
    <property type="entry name" value="alpha/beta-Hydrolases"/>
    <property type="match status" value="1"/>
</dbReference>
<protein>
    <submittedName>
        <fullName evidence="2">Alpha/beta-hydrolase</fullName>
    </submittedName>
</protein>